<dbReference type="AlphaFoldDB" id="A0A8K0RHM6"/>
<dbReference type="GO" id="GO:0005886">
    <property type="term" value="C:plasma membrane"/>
    <property type="evidence" value="ECO:0007669"/>
    <property type="project" value="TreeGrafter"/>
</dbReference>
<dbReference type="PANTHER" id="PTHR24093">
    <property type="entry name" value="CATION TRANSPORTING ATPASE"/>
    <property type="match status" value="1"/>
</dbReference>
<gene>
    <name evidence="4" type="ORF">FB567DRAFT_586027</name>
</gene>
<evidence type="ECO:0000313" key="4">
    <source>
        <dbReference type="EMBL" id="KAH7094669.1"/>
    </source>
</evidence>
<name>A0A8K0RHM6_9PLEO</name>
<comment type="subcellular location">
    <subcellularLocation>
        <location evidence="1">Endomembrane system</location>
        <topology evidence="1">Multi-pass membrane protein</topology>
    </subcellularLocation>
</comment>
<proteinExistence type="predicted"/>
<dbReference type="Proteomes" id="UP000813461">
    <property type="component" value="Unassembled WGS sequence"/>
</dbReference>
<sequence>MAYADDVFATPVQMPNPSFYNKYDRPEQVKCQESIKCKSAIRKGAAFTDILIVAFAIVVVAASEGLLLAVNVALAFATTKMLKENNPVRVIRACETMGNAIGICSDKTGTLVCSHARRVGRPIINDVPVVDRAVERYDNDPKSLHWRSFGGE</sequence>
<evidence type="ECO:0000256" key="3">
    <source>
        <dbReference type="SAM" id="Phobius"/>
    </source>
</evidence>
<dbReference type="Gene3D" id="1.20.1110.10">
    <property type="entry name" value="Calcium-transporting ATPase, transmembrane domain"/>
    <property type="match status" value="1"/>
</dbReference>
<dbReference type="GO" id="GO:0005388">
    <property type="term" value="F:P-type calcium transporter activity"/>
    <property type="evidence" value="ECO:0007669"/>
    <property type="project" value="TreeGrafter"/>
</dbReference>
<reference evidence="4" key="1">
    <citation type="journal article" date="2021" name="Nat. Commun.">
        <title>Genetic determinants of endophytism in the Arabidopsis root mycobiome.</title>
        <authorList>
            <person name="Mesny F."/>
            <person name="Miyauchi S."/>
            <person name="Thiergart T."/>
            <person name="Pickel B."/>
            <person name="Atanasova L."/>
            <person name="Karlsson M."/>
            <person name="Huettel B."/>
            <person name="Barry K.W."/>
            <person name="Haridas S."/>
            <person name="Chen C."/>
            <person name="Bauer D."/>
            <person name="Andreopoulos W."/>
            <person name="Pangilinan J."/>
            <person name="LaButti K."/>
            <person name="Riley R."/>
            <person name="Lipzen A."/>
            <person name="Clum A."/>
            <person name="Drula E."/>
            <person name="Henrissat B."/>
            <person name="Kohler A."/>
            <person name="Grigoriev I.V."/>
            <person name="Martin F.M."/>
            <person name="Hacquard S."/>
        </authorList>
    </citation>
    <scope>NUCLEOTIDE SEQUENCE</scope>
    <source>
        <strain evidence="4">MPI-SDFR-AT-0120</strain>
    </source>
</reference>
<evidence type="ECO:0000256" key="1">
    <source>
        <dbReference type="ARBA" id="ARBA00004127"/>
    </source>
</evidence>
<keyword evidence="3" id="KW-0812">Transmembrane</keyword>
<keyword evidence="5" id="KW-1185">Reference proteome</keyword>
<evidence type="ECO:0000313" key="5">
    <source>
        <dbReference type="Proteomes" id="UP000813461"/>
    </source>
</evidence>
<dbReference type="GO" id="GO:0006874">
    <property type="term" value="P:intracellular calcium ion homeostasis"/>
    <property type="evidence" value="ECO:0007669"/>
    <property type="project" value="TreeGrafter"/>
</dbReference>
<keyword evidence="3" id="KW-0472">Membrane</keyword>
<keyword evidence="2" id="KW-0460">Magnesium</keyword>
<dbReference type="InterPro" id="IPR023298">
    <property type="entry name" value="ATPase_P-typ_TM_dom_sf"/>
</dbReference>
<dbReference type="SUPFAM" id="SSF81665">
    <property type="entry name" value="Calcium ATPase, transmembrane domain M"/>
    <property type="match status" value="1"/>
</dbReference>
<protein>
    <submittedName>
        <fullName evidence="4">Uncharacterized protein</fullName>
    </submittedName>
</protein>
<comment type="caution">
    <text evidence="4">The sequence shown here is derived from an EMBL/GenBank/DDBJ whole genome shotgun (WGS) entry which is preliminary data.</text>
</comment>
<accession>A0A8K0RHM6</accession>
<feature type="transmembrane region" description="Helical" evidence="3">
    <location>
        <begin position="50"/>
        <end position="77"/>
    </location>
</feature>
<dbReference type="GO" id="GO:0012505">
    <property type="term" value="C:endomembrane system"/>
    <property type="evidence" value="ECO:0007669"/>
    <property type="project" value="UniProtKB-SubCell"/>
</dbReference>
<dbReference type="OrthoDB" id="5154188at2759"/>
<keyword evidence="3" id="KW-1133">Transmembrane helix</keyword>
<organism evidence="4 5">
    <name type="scientific">Paraphoma chrysanthemicola</name>
    <dbReference type="NCBI Taxonomy" id="798071"/>
    <lineage>
        <taxon>Eukaryota</taxon>
        <taxon>Fungi</taxon>
        <taxon>Dikarya</taxon>
        <taxon>Ascomycota</taxon>
        <taxon>Pezizomycotina</taxon>
        <taxon>Dothideomycetes</taxon>
        <taxon>Pleosporomycetidae</taxon>
        <taxon>Pleosporales</taxon>
        <taxon>Pleosporineae</taxon>
        <taxon>Phaeosphaeriaceae</taxon>
        <taxon>Paraphoma</taxon>
    </lineage>
</organism>
<evidence type="ECO:0000256" key="2">
    <source>
        <dbReference type="ARBA" id="ARBA00022842"/>
    </source>
</evidence>
<dbReference type="PANTHER" id="PTHR24093:SF369">
    <property type="entry name" value="CALCIUM-TRANSPORTING ATPASE"/>
    <property type="match status" value="1"/>
</dbReference>
<dbReference type="EMBL" id="JAGMVJ010000001">
    <property type="protein sequence ID" value="KAH7094669.1"/>
    <property type="molecule type" value="Genomic_DNA"/>
</dbReference>